<dbReference type="EMBL" id="AWWV01010581">
    <property type="protein sequence ID" value="OMO78317.1"/>
    <property type="molecule type" value="Genomic_DNA"/>
</dbReference>
<keyword evidence="5" id="KW-1185">Reference proteome</keyword>
<dbReference type="GO" id="GO:0016757">
    <property type="term" value="F:glycosyltransferase activity"/>
    <property type="evidence" value="ECO:0007669"/>
    <property type="project" value="UniProtKB-KW"/>
</dbReference>
<evidence type="ECO:0000313" key="5">
    <source>
        <dbReference type="Proteomes" id="UP000188268"/>
    </source>
</evidence>
<dbReference type="PANTHER" id="PTHR11922">
    <property type="entry name" value="GMP SYNTHASE-RELATED"/>
    <property type="match status" value="1"/>
</dbReference>
<dbReference type="Gene3D" id="3.40.1030.10">
    <property type="entry name" value="Nucleoside phosphorylase/phosphoribosyltransferase catalytic domain"/>
    <property type="match status" value="1"/>
</dbReference>
<comment type="caution">
    <text evidence="4">The sequence shown here is derived from an EMBL/GenBank/DDBJ whole genome shotgun (WGS) entry which is preliminary data.</text>
</comment>
<keyword evidence="1" id="KW-0328">Glycosyltransferase</keyword>
<evidence type="ECO:0000313" key="4">
    <source>
        <dbReference type="EMBL" id="OMO78317.1"/>
    </source>
</evidence>
<accession>A0A1R3I6V5</accession>
<dbReference type="STRING" id="210143.A0A1R3I6V5"/>
<evidence type="ECO:0000256" key="3">
    <source>
        <dbReference type="SAM" id="MobiDB-lite"/>
    </source>
</evidence>
<dbReference type="GO" id="GO:0005829">
    <property type="term" value="C:cytosol"/>
    <property type="evidence" value="ECO:0007669"/>
    <property type="project" value="TreeGrafter"/>
</dbReference>
<protein>
    <submittedName>
        <fullName evidence="4">Glycosyl transferase, family 3</fullName>
    </submittedName>
</protein>
<feature type="region of interest" description="Disordered" evidence="3">
    <location>
        <begin position="23"/>
        <end position="48"/>
    </location>
</feature>
<dbReference type="FunFam" id="3.40.1030.10:FF:000005">
    <property type="entry name" value="Anthranilate phosphoribosyltransferase"/>
    <property type="match status" value="1"/>
</dbReference>
<evidence type="ECO:0000256" key="1">
    <source>
        <dbReference type="ARBA" id="ARBA00022676"/>
    </source>
</evidence>
<gene>
    <name evidence="4" type="ORF">CCACVL1_14495</name>
</gene>
<name>A0A1R3I6V5_COCAP</name>
<reference evidence="4 5" key="1">
    <citation type="submission" date="2013-09" db="EMBL/GenBank/DDBJ databases">
        <title>Corchorus capsularis genome sequencing.</title>
        <authorList>
            <person name="Alam M."/>
            <person name="Haque M.S."/>
            <person name="Islam M.S."/>
            <person name="Emdad E.M."/>
            <person name="Islam M.M."/>
            <person name="Ahmed B."/>
            <person name="Halim A."/>
            <person name="Hossen Q.M.M."/>
            <person name="Hossain M.Z."/>
            <person name="Ahmed R."/>
            <person name="Khan M.M."/>
            <person name="Islam R."/>
            <person name="Rashid M.M."/>
            <person name="Khan S.A."/>
            <person name="Rahman M.S."/>
            <person name="Alam M."/>
        </authorList>
    </citation>
    <scope>NUCLEOTIDE SEQUENCE [LARGE SCALE GENOMIC DNA]</scope>
    <source>
        <strain evidence="5">cv. CVL-1</strain>
        <tissue evidence="4">Whole seedling</tissue>
    </source>
</reference>
<dbReference type="GO" id="GO:0003921">
    <property type="term" value="F:GMP synthase activity"/>
    <property type="evidence" value="ECO:0007669"/>
    <property type="project" value="TreeGrafter"/>
</dbReference>
<dbReference type="SUPFAM" id="SSF52418">
    <property type="entry name" value="Nucleoside phosphorylase/phosphoribosyltransferase catalytic domain"/>
    <property type="match status" value="1"/>
</dbReference>
<dbReference type="Proteomes" id="UP000188268">
    <property type="component" value="Unassembled WGS sequence"/>
</dbReference>
<evidence type="ECO:0000256" key="2">
    <source>
        <dbReference type="ARBA" id="ARBA00022679"/>
    </source>
</evidence>
<dbReference type="AlphaFoldDB" id="A0A1R3I6V5"/>
<dbReference type="Gramene" id="OMO78317">
    <property type="protein sequence ID" value="OMO78317"/>
    <property type="gene ID" value="CCACVL1_14495"/>
</dbReference>
<keyword evidence="2 4" id="KW-0808">Transferase</keyword>
<sequence length="594" mass="65120">MRALLSQQASLSVSSIHINNCCNPNPNPSPTRTSLHFSTKSGGHRLIGRKSRSTAVRAVLDSATFDQFGLKESDFRNPAISTTYRSSTLPKPNQTVLDAQARVCTGPTQTRPLSEEQAFKVLDTILRSVRGELKDEEQVSKAQLGAFFAGMTIRANAFPEATQWSEGERRAMNIFWPLLARVLPPDVIFIADPEGSIMGSGSSVGPQFVGNGTSEMRLVGALREILAGGHLGYEEVQGVLRDVLPLKVEDGKSTGVSESLLSAFLIGQRMNRETDRELKAYCLAFDDELGPAPVADVRSLTHYGEPYDGNTRYFRSTLFVAAVRSCYGESSLLHGVEWMPPKGGVTEEQMLKFMGANTNLSLHQAKELIEDEEIGFAYISQREARPSLYSLIGVREHIKKRPPLATTEKVQQFIRAKGKESFVAGFYHEGYEEPLLMLMKRRGVHSGLVVKGEEGALSMTTRLRSANTSKGLPVNYCSGFRSVGKESACEVDGVSRESFRLEVNAMDYGFEPTDTPRTDRSVSKNIELGLAALHGEKGPAYDRIVLNAGIVDHLLGCDGAEDVSLALDRAREAIDSGKALKRLLNYIKVSHKGK</sequence>
<dbReference type="OMA" id="NRLMNYI"/>
<proteinExistence type="predicted"/>
<organism evidence="4 5">
    <name type="scientific">Corchorus capsularis</name>
    <name type="common">Jute</name>
    <dbReference type="NCBI Taxonomy" id="210143"/>
    <lineage>
        <taxon>Eukaryota</taxon>
        <taxon>Viridiplantae</taxon>
        <taxon>Streptophyta</taxon>
        <taxon>Embryophyta</taxon>
        <taxon>Tracheophyta</taxon>
        <taxon>Spermatophyta</taxon>
        <taxon>Magnoliopsida</taxon>
        <taxon>eudicotyledons</taxon>
        <taxon>Gunneridae</taxon>
        <taxon>Pentapetalae</taxon>
        <taxon>rosids</taxon>
        <taxon>malvids</taxon>
        <taxon>Malvales</taxon>
        <taxon>Malvaceae</taxon>
        <taxon>Grewioideae</taxon>
        <taxon>Apeibeae</taxon>
        <taxon>Corchorus</taxon>
    </lineage>
</organism>
<dbReference type="PANTHER" id="PTHR11922:SF1">
    <property type="entry name" value="ANTHRANILATE PHOSPHORIBOSYLTRANSFERASE"/>
    <property type="match status" value="1"/>
</dbReference>
<dbReference type="InterPro" id="IPR035902">
    <property type="entry name" value="Nuc_phospho_transferase"/>
</dbReference>
<dbReference type="OrthoDB" id="2013632at2759"/>
<feature type="compositionally biased region" description="Polar residues" evidence="3">
    <location>
        <begin position="30"/>
        <end position="41"/>
    </location>
</feature>